<keyword evidence="3" id="KW-0812">Transmembrane</keyword>
<keyword evidence="5" id="KW-0472">Membrane</keyword>
<evidence type="ECO:0000256" key="5">
    <source>
        <dbReference type="ARBA" id="ARBA00023136"/>
    </source>
</evidence>
<dbReference type="InterPro" id="IPR018076">
    <property type="entry name" value="T2SS_GspF_dom"/>
</dbReference>
<dbReference type="EMBL" id="FMWL01000002">
    <property type="protein sequence ID" value="SCZ77096.1"/>
    <property type="molecule type" value="Genomic_DNA"/>
</dbReference>
<dbReference type="STRING" id="1120920.SAMN03080599_00563"/>
<evidence type="ECO:0000313" key="7">
    <source>
        <dbReference type="EMBL" id="SCZ77096.1"/>
    </source>
</evidence>
<sequence>MRICRRLIRCGCMVKRFKWIKPVWYSTAPTGIRLRLWGFWIMDSMISTWIYFAHPGFLLPVLVVKLPALSLQAQMIAVKTRETFLSDFAKFLSALAATASTGKSLHGAFDQTVNEFSSPCSALEIELRRLRQLMSLGTPCATGLERMAMKFGLDEAADLASHIQYAETYGYSMPDVLKRSSDWIGGQIRHKRQMTSQMTEKVMEFRLTSKMPLLILLILNITYPDYLSALYTTTRGRGLVLIAAASLEAGVFLFDRTRLNQLKSKGLMGF</sequence>
<evidence type="ECO:0000313" key="8">
    <source>
        <dbReference type="Proteomes" id="UP000199208"/>
    </source>
</evidence>
<feature type="domain" description="Type II secretion system protein GspF" evidence="6">
    <location>
        <begin position="91"/>
        <end position="219"/>
    </location>
</feature>
<keyword evidence="8" id="KW-1185">Reference proteome</keyword>
<protein>
    <submittedName>
        <fullName evidence="7">Flp pilus assembly protein TadB</fullName>
    </submittedName>
</protein>
<evidence type="ECO:0000256" key="4">
    <source>
        <dbReference type="ARBA" id="ARBA00022989"/>
    </source>
</evidence>
<evidence type="ECO:0000256" key="3">
    <source>
        <dbReference type="ARBA" id="ARBA00022692"/>
    </source>
</evidence>
<evidence type="ECO:0000256" key="1">
    <source>
        <dbReference type="ARBA" id="ARBA00004651"/>
    </source>
</evidence>
<keyword evidence="2" id="KW-1003">Cell membrane</keyword>
<evidence type="ECO:0000259" key="6">
    <source>
        <dbReference type="Pfam" id="PF00482"/>
    </source>
</evidence>
<proteinExistence type="predicted"/>
<organism evidence="7 8">
    <name type="scientific">Acidaminobacter hydrogenoformans DSM 2784</name>
    <dbReference type="NCBI Taxonomy" id="1120920"/>
    <lineage>
        <taxon>Bacteria</taxon>
        <taxon>Bacillati</taxon>
        <taxon>Bacillota</taxon>
        <taxon>Clostridia</taxon>
        <taxon>Peptostreptococcales</taxon>
        <taxon>Acidaminobacteraceae</taxon>
        <taxon>Acidaminobacter</taxon>
    </lineage>
</organism>
<gene>
    <name evidence="7" type="ORF">SAMN03080599_00563</name>
</gene>
<dbReference type="PANTHER" id="PTHR35007:SF2">
    <property type="entry name" value="PILUS ASSEMBLE PROTEIN"/>
    <property type="match status" value="1"/>
</dbReference>
<dbReference type="PANTHER" id="PTHR35007">
    <property type="entry name" value="INTEGRAL MEMBRANE PROTEIN-RELATED"/>
    <property type="match status" value="1"/>
</dbReference>
<reference evidence="7 8" key="1">
    <citation type="submission" date="2016-10" db="EMBL/GenBank/DDBJ databases">
        <authorList>
            <person name="de Groot N.N."/>
        </authorList>
    </citation>
    <scope>NUCLEOTIDE SEQUENCE [LARGE SCALE GENOMIC DNA]</scope>
    <source>
        <strain evidence="7 8">DSM 2784</strain>
    </source>
</reference>
<dbReference type="AlphaFoldDB" id="A0A1G5RSW3"/>
<comment type="subcellular location">
    <subcellularLocation>
        <location evidence="1">Cell membrane</location>
        <topology evidence="1">Multi-pass membrane protein</topology>
    </subcellularLocation>
</comment>
<accession>A0A1G5RSW3</accession>
<dbReference type="Proteomes" id="UP000199208">
    <property type="component" value="Unassembled WGS sequence"/>
</dbReference>
<keyword evidence="4" id="KW-1133">Transmembrane helix</keyword>
<name>A0A1G5RSW3_9FIRM</name>
<dbReference type="GO" id="GO:0005886">
    <property type="term" value="C:plasma membrane"/>
    <property type="evidence" value="ECO:0007669"/>
    <property type="project" value="UniProtKB-SubCell"/>
</dbReference>
<evidence type="ECO:0000256" key="2">
    <source>
        <dbReference type="ARBA" id="ARBA00022475"/>
    </source>
</evidence>
<dbReference type="Pfam" id="PF00482">
    <property type="entry name" value="T2SSF"/>
    <property type="match status" value="1"/>
</dbReference>